<sequence length="167" mass="18433">MQATILRKSSFNQCNCIRIECLHFSSLVHLLRQIIEVLETSSIAEERGKGAASKFWAAYKKISGEYDDNMLERCNGNMDIIMLFAGLFSAVNTAFIIAMQPNPADTTNDLLVQLIQNTWNGSSVTQPVALSAPVAYSSSKIWMQVLAYTSLTFSLLAAFGAVLGKQW</sequence>
<feature type="non-terminal residue" evidence="3">
    <location>
        <position position="1"/>
    </location>
</feature>
<name>A0A9P6ZPL7_9AGAM</name>
<keyword evidence="1" id="KW-1133">Transmembrane helix</keyword>
<dbReference type="EMBL" id="JABBWD010000046">
    <property type="protein sequence ID" value="KAG1773686.1"/>
    <property type="molecule type" value="Genomic_DNA"/>
</dbReference>
<dbReference type="Proteomes" id="UP000714275">
    <property type="component" value="Unassembled WGS sequence"/>
</dbReference>
<evidence type="ECO:0000259" key="2">
    <source>
        <dbReference type="Pfam" id="PF20153"/>
    </source>
</evidence>
<dbReference type="OrthoDB" id="3219854at2759"/>
<dbReference type="AlphaFoldDB" id="A0A9P6ZPL7"/>
<gene>
    <name evidence="3" type="ORF">EV702DRAFT_975656</name>
</gene>
<dbReference type="InterPro" id="IPR045338">
    <property type="entry name" value="DUF6535"/>
</dbReference>
<protein>
    <recommendedName>
        <fullName evidence="2">DUF6535 domain-containing protein</fullName>
    </recommendedName>
</protein>
<keyword evidence="1" id="KW-0812">Transmembrane</keyword>
<evidence type="ECO:0000313" key="3">
    <source>
        <dbReference type="EMBL" id="KAG1773686.1"/>
    </source>
</evidence>
<proteinExistence type="predicted"/>
<evidence type="ECO:0000313" key="4">
    <source>
        <dbReference type="Proteomes" id="UP000714275"/>
    </source>
</evidence>
<reference evidence="3" key="1">
    <citation type="journal article" date="2020" name="New Phytol.">
        <title>Comparative genomics reveals dynamic genome evolution in host specialist ectomycorrhizal fungi.</title>
        <authorList>
            <person name="Lofgren L.A."/>
            <person name="Nguyen N.H."/>
            <person name="Vilgalys R."/>
            <person name="Ruytinx J."/>
            <person name="Liao H.L."/>
            <person name="Branco S."/>
            <person name="Kuo A."/>
            <person name="LaButti K."/>
            <person name="Lipzen A."/>
            <person name="Andreopoulos W."/>
            <person name="Pangilinan J."/>
            <person name="Riley R."/>
            <person name="Hundley H."/>
            <person name="Na H."/>
            <person name="Barry K."/>
            <person name="Grigoriev I.V."/>
            <person name="Stajich J.E."/>
            <person name="Kennedy P.G."/>
        </authorList>
    </citation>
    <scope>NUCLEOTIDE SEQUENCE</scope>
    <source>
        <strain evidence="3">DOB743</strain>
    </source>
</reference>
<feature type="domain" description="DUF6535" evidence="2">
    <location>
        <begin position="56"/>
        <end position="167"/>
    </location>
</feature>
<feature type="transmembrane region" description="Helical" evidence="1">
    <location>
        <begin position="141"/>
        <end position="163"/>
    </location>
</feature>
<accession>A0A9P6ZPL7</accession>
<keyword evidence="4" id="KW-1185">Reference proteome</keyword>
<feature type="transmembrane region" description="Helical" evidence="1">
    <location>
        <begin position="80"/>
        <end position="99"/>
    </location>
</feature>
<dbReference type="Pfam" id="PF20153">
    <property type="entry name" value="DUF6535"/>
    <property type="match status" value="1"/>
</dbReference>
<evidence type="ECO:0000256" key="1">
    <source>
        <dbReference type="SAM" id="Phobius"/>
    </source>
</evidence>
<organism evidence="3 4">
    <name type="scientific">Suillus placidus</name>
    <dbReference type="NCBI Taxonomy" id="48579"/>
    <lineage>
        <taxon>Eukaryota</taxon>
        <taxon>Fungi</taxon>
        <taxon>Dikarya</taxon>
        <taxon>Basidiomycota</taxon>
        <taxon>Agaricomycotina</taxon>
        <taxon>Agaricomycetes</taxon>
        <taxon>Agaricomycetidae</taxon>
        <taxon>Boletales</taxon>
        <taxon>Suillineae</taxon>
        <taxon>Suillaceae</taxon>
        <taxon>Suillus</taxon>
    </lineage>
</organism>
<keyword evidence="1" id="KW-0472">Membrane</keyword>
<comment type="caution">
    <text evidence="3">The sequence shown here is derived from an EMBL/GenBank/DDBJ whole genome shotgun (WGS) entry which is preliminary data.</text>
</comment>